<evidence type="ECO:0000313" key="2">
    <source>
        <dbReference type="EMBL" id="PVZ07737.1"/>
    </source>
</evidence>
<reference evidence="2 3" key="1">
    <citation type="submission" date="2018-04" db="EMBL/GenBank/DDBJ databases">
        <title>Genomic Encyclopedia of Type Strains, Phase IV (KMG-IV): sequencing the most valuable type-strain genomes for metagenomic binning, comparative biology and taxonomic classification.</title>
        <authorList>
            <person name="Goeker M."/>
        </authorList>
    </citation>
    <scope>NUCLEOTIDE SEQUENCE [LARGE SCALE GENOMIC DNA]</scope>
    <source>
        <strain evidence="2 3">DSM 45771</strain>
    </source>
</reference>
<name>A0A2U1F6B8_9PSEU</name>
<feature type="region of interest" description="Disordered" evidence="1">
    <location>
        <begin position="79"/>
        <end position="110"/>
    </location>
</feature>
<comment type="caution">
    <text evidence="2">The sequence shown here is derived from an EMBL/GenBank/DDBJ whole genome shotgun (WGS) entry which is preliminary data.</text>
</comment>
<sequence length="110" mass="11208">MVAGPYTSPETTLPLTWADHRASALADTRATTGWPRVSPTGAAGEPPVHARAAVRCGGPCGGCQRRGCAARWTTAGGRLRQTTGDVSTSAKHAPSSARSARAGVAQEVAQ</sequence>
<evidence type="ECO:0000313" key="3">
    <source>
        <dbReference type="Proteomes" id="UP000245639"/>
    </source>
</evidence>
<dbReference type="AlphaFoldDB" id="A0A2U1F6B8"/>
<dbReference type="EMBL" id="QEKW01000011">
    <property type="protein sequence ID" value="PVZ07737.1"/>
    <property type="molecule type" value="Genomic_DNA"/>
</dbReference>
<keyword evidence="3" id="KW-1185">Reference proteome</keyword>
<organism evidence="2 3">
    <name type="scientific">Actinomycetospora cinnamomea</name>
    <dbReference type="NCBI Taxonomy" id="663609"/>
    <lineage>
        <taxon>Bacteria</taxon>
        <taxon>Bacillati</taxon>
        <taxon>Actinomycetota</taxon>
        <taxon>Actinomycetes</taxon>
        <taxon>Pseudonocardiales</taxon>
        <taxon>Pseudonocardiaceae</taxon>
        <taxon>Actinomycetospora</taxon>
    </lineage>
</organism>
<protein>
    <submittedName>
        <fullName evidence="2">Uncharacterized protein</fullName>
    </submittedName>
</protein>
<accession>A0A2U1F6B8</accession>
<dbReference type="Proteomes" id="UP000245639">
    <property type="component" value="Unassembled WGS sequence"/>
</dbReference>
<gene>
    <name evidence="2" type="ORF">C8D89_111108</name>
</gene>
<feature type="compositionally biased region" description="Polar residues" evidence="1">
    <location>
        <begin position="80"/>
        <end position="90"/>
    </location>
</feature>
<proteinExistence type="predicted"/>
<evidence type="ECO:0000256" key="1">
    <source>
        <dbReference type="SAM" id="MobiDB-lite"/>
    </source>
</evidence>